<dbReference type="Pfam" id="PF21813">
    <property type="entry name" value="DUF6882"/>
    <property type="match status" value="1"/>
</dbReference>
<evidence type="ECO:0000313" key="1">
    <source>
        <dbReference type="EMBL" id="MBC6468535.1"/>
    </source>
</evidence>
<dbReference type="EMBL" id="JABVEC010000019">
    <property type="protein sequence ID" value="MBC6468535.1"/>
    <property type="molecule type" value="Genomic_DNA"/>
</dbReference>
<protein>
    <submittedName>
        <fullName evidence="1">Uncharacterized protein</fullName>
    </submittedName>
</protein>
<comment type="caution">
    <text evidence="1">The sequence shown here is derived from an EMBL/GenBank/DDBJ whole genome shotgun (WGS) entry which is preliminary data.</text>
</comment>
<reference evidence="1 2" key="1">
    <citation type="submission" date="2020-06" db="EMBL/GenBank/DDBJ databases">
        <title>Actinomadura xiongansis sp. nov., isolated from soil of Baiyangdian.</title>
        <authorList>
            <person name="Zhang X."/>
        </authorList>
    </citation>
    <scope>NUCLEOTIDE SEQUENCE [LARGE SCALE GENOMIC DNA]</scope>
    <source>
        <strain evidence="1 2">HBUM206468</strain>
    </source>
</reference>
<gene>
    <name evidence="1" type="ORF">HKK74_24005</name>
</gene>
<name>A0ABR7LVP7_9ACTN</name>
<sequence>MSAPSDFSPIFQAFAADCTAAAIQQQDLINEFLGTHHRNLDLSARTLTGNGLVLGGVTGLGSFSHLSQTWLWMWDNPAFDWEHPAVAPVRMIYQFGERQDIPELTTGHLDLSGFANPHGAATTLAIASAYVLGGQGIWSCRINEGKGSTYVHIDDPQVPVAQFEPAIAPDLLMRAAQVWPSEQRAVVRGMFRHFNIPSREAPDRIAGRHPGGAVLTANFDPAGNITAVSGDSAARPRA</sequence>
<dbReference type="InterPro" id="IPR049249">
    <property type="entry name" value="DUF6882"/>
</dbReference>
<keyword evidence="2" id="KW-1185">Reference proteome</keyword>
<evidence type="ECO:0000313" key="2">
    <source>
        <dbReference type="Proteomes" id="UP000805614"/>
    </source>
</evidence>
<accession>A0ABR7LVP7</accession>
<dbReference type="Proteomes" id="UP000805614">
    <property type="component" value="Unassembled WGS sequence"/>
</dbReference>
<dbReference type="RefSeq" id="WP_187245578.1">
    <property type="nucleotide sequence ID" value="NZ_BAAAOK010000014.1"/>
</dbReference>
<proteinExistence type="predicted"/>
<organism evidence="1 2">
    <name type="scientific">Actinomadura alba</name>
    <dbReference type="NCBI Taxonomy" id="406431"/>
    <lineage>
        <taxon>Bacteria</taxon>
        <taxon>Bacillati</taxon>
        <taxon>Actinomycetota</taxon>
        <taxon>Actinomycetes</taxon>
        <taxon>Streptosporangiales</taxon>
        <taxon>Thermomonosporaceae</taxon>
        <taxon>Actinomadura</taxon>
    </lineage>
</organism>